<organism evidence="7 8">
    <name type="scientific">Paenibacillus provencensis</name>
    <dbReference type="NCBI Taxonomy" id="441151"/>
    <lineage>
        <taxon>Bacteria</taxon>
        <taxon>Bacillati</taxon>
        <taxon>Bacillota</taxon>
        <taxon>Bacilli</taxon>
        <taxon>Bacillales</taxon>
        <taxon>Paenibacillaceae</taxon>
        <taxon>Paenibacillus</taxon>
    </lineage>
</organism>
<keyword evidence="3 5" id="KW-1133">Transmembrane helix</keyword>
<feature type="domain" description="Methylamine utilisation protein MauE" evidence="6">
    <location>
        <begin position="4"/>
        <end position="119"/>
    </location>
</feature>
<proteinExistence type="predicted"/>
<accession>A0ABW3PRT6</accession>
<evidence type="ECO:0000256" key="2">
    <source>
        <dbReference type="ARBA" id="ARBA00022692"/>
    </source>
</evidence>
<comment type="subcellular location">
    <subcellularLocation>
        <location evidence="1">Membrane</location>
        <topology evidence="1">Multi-pass membrane protein</topology>
    </subcellularLocation>
</comment>
<gene>
    <name evidence="7" type="ORF">ACFQ3J_08585</name>
</gene>
<evidence type="ECO:0000256" key="4">
    <source>
        <dbReference type="ARBA" id="ARBA00023136"/>
    </source>
</evidence>
<evidence type="ECO:0000256" key="5">
    <source>
        <dbReference type="SAM" id="Phobius"/>
    </source>
</evidence>
<evidence type="ECO:0000256" key="3">
    <source>
        <dbReference type="ARBA" id="ARBA00022989"/>
    </source>
</evidence>
<evidence type="ECO:0000259" key="6">
    <source>
        <dbReference type="Pfam" id="PF07291"/>
    </source>
</evidence>
<sequence length="180" mass="19559">MYELLAILMSFPLLMSAASFIWGKVLGDPSNFPAHPSLYKALISVQILAALIVFIYQSSFSFILLSLVYLSQAIGVLFIMHTKGKVACGCLGPQVSSKLSYKLVLLNLLFVFAGIWICYFTYQIYEPVIIPEGVLIYMILVLLALLIAVGVPDALYAIAAYRSVAGLNRQVISKRGGGGG</sequence>
<evidence type="ECO:0000256" key="1">
    <source>
        <dbReference type="ARBA" id="ARBA00004141"/>
    </source>
</evidence>
<protein>
    <submittedName>
        <fullName evidence="7">MauE/DoxX family redox-associated membrane protein</fullName>
    </submittedName>
</protein>
<feature type="transmembrane region" description="Helical" evidence="5">
    <location>
        <begin position="38"/>
        <end position="56"/>
    </location>
</feature>
<comment type="caution">
    <text evidence="7">The sequence shown here is derived from an EMBL/GenBank/DDBJ whole genome shotgun (WGS) entry which is preliminary data.</text>
</comment>
<feature type="transmembrane region" description="Helical" evidence="5">
    <location>
        <begin position="6"/>
        <end position="26"/>
    </location>
</feature>
<dbReference type="InterPro" id="IPR009908">
    <property type="entry name" value="Methylamine_util_MauE"/>
</dbReference>
<feature type="transmembrane region" description="Helical" evidence="5">
    <location>
        <begin position="103"/>
        <end position="122"/>
    </location>
</feature>
<reference evidence="8" key="1">
    <citation type="journal article" date="2019" name="Int. J. Syst. Evol. Microbiol.">
        <title>The Global Catalogue of Microorganisms (GCM) 10K type strain sequencing project: providing services to taxonomists for standard genome sequencing and annotation.</title>
        <authorList>
            <consortium name="The Broad Institute Genomics Platform"/>
            <consortium name="The Broad Institute Genome Sequencing Center for Infectious Disease"/>
            <person name="Wu L."/>
            <person name="Ma J."/>
        </authorList>
    </citation>
    <scope>NUCLEOTIDE SEQUENCE [LARGE SCALE GENOMIC DNA]</scope>
    <source>
        <strain evidence="8">CCUG 53519</strain>
    </source>
</reference>
<evidence type="ECO:0000313" key="8">
    <source>
        <dbReference type="Proteomes" id="UP001597169"/>
    </source>
</evidence>
<keyword evidence="2 5" id="KW-0812">Transmembrane</keyword>
<dbReference type="Proteomes" id="UP001597169">
    <property type="component" value="Unassembled WGS sequence"/>
</dbReference>
<dbReference type="EMBL" id="JBHTKX010000001">
    <property type="protein sequence ID" value="MFD1128227.1"/>
    <property type="molecule type" value="Genomic_DNA"/>
</dbReference>
<feature type="transmembrane region" description="Helical" evidence="5">
    <location>
        <begin position="62"/>
        <end position="82"/>
    </location>
</feature>
<name>A0ABW3PRT6_9BACL</name>
<keyword evidence="8" id="KW-1185">Reference proteome</keyword>
<feature type="transmembrane region" description="Helical" evidence="5">
    <location>
        <begin position="134"/>
        <end position="159"/>
    </location>
</feature>
<evidence type="ECO:0000313" key="7">
    <source>
        <dbReference type="EMBL" id="MFD1128227.1"/>
    </source>
</evidence>
<keyword evidence="4 5" id="KW-0472">Membrane</keyword>
<dbReference type="Pfam" id="PF07291">
    <property type="entry name" value="MauE"/>
    <property type="match status" value="1"/>
</dbReference>
<dbReference type="RefSeq" id="WP_251583566.1">
    <property type="nucleotide sequence ID" value="NZ_JBHTKX010000001.1"/>
</dbReference>